<evidence type="ECO:0000256" key="5">
    <source>
        <dbReference type="ARBA" id="ARBA00022692"/>
    </source>
</evidence>
<protein>
    <submittedName>
        <fullName evidence="9">CorA family divalent cation transporter</fullName>
    </submittedName>
</protein>
<evidence type="ECO:0000256" key="3">
    <source>
        <dbReference type="ARBA" id="ARBA00022448"/>
    </source>
</evidence>
<gene>
    <name evidence="9" type="ORF">ABC974_11790</name>
</gene>
<evidence type="ECO:0000313" key="9">
    <source>
        <dbReference type="EMBL" id="MEN2790311.1"/>
    </source>
</evidence>
<evidence type="ECO:0000256" key="2">
    <source>
        <dbReference type="ARBA" id="ARBA00009765"/>
    </source>
</evidence>
<dbReference type="RefSeq" id="WP_343889009.1">
    <property type="nucleotide sequence ID" value="NZ_BAAAEH010000016.1"/>
</dbReference>
<evidence type="ECO:0000313" key="10">
    <source>
        <dbReference type="Proteomes" id="UP001419910"/>
    </source>
</evidence>
<keyword evidence="3" id="KW-0813">Transport</keyword>
<dbReference type="SUPFAM" id="SSF144083">
    <property type="entry name" value="Magnesium transport protein CorA, transmembrane region"/>
    <property type="match status" value="1"/>
</dbReference>
<evidence type="ECO:0000256" key="1">
    <source>
        <dbReference type="ARBA" id="ARBA00004651"/>
    </source>
</evidence>
<keyword evidence="4" id="KW-1003">Cell membrane</keyword>
<evidence type="ECO:0000256" key="4">
    <source>
        <dbReference type="ARBA" id="ARBA00022475"/>
    </source>
</evidence>
<feature type="transmembrane region" description="Helical" evidence="8">
    <location>
        <begin position="340"/>
        <end position="358"/>
    </location>
</feature>
<keyword evidence="7 8" id="KW-0472">Membrane</keyword>
<comment type="caution">
    <text evidence="9">The sequence shown here is derived from an EMBL/GenBank/DDBJ whole genome shotgun (WGS) entry which is preliminary data.</text>
</comment>
<evidence type="ECO:0000256" key="7">
    <source>
        <dbReference type="ARBA" id="ARBA00023136"/>
    </source>
</evidence>
<accession>A0ABU9Y3E4</accession>
<organism evidence="9 10">
    <name type="scientific">Sphingomonas oligophenolica</name>
    <dbReference type="NCBI Taxonomy" id="301154"/>
    <lineage>
        <taxon>Bacteria</taxon>
        <taxon>Pseudomonadati</taxon>
        <taxon>Pseudomonadota</taxon>
        <taxon>Alphaproteobacteria</taxon>
        <taxon>Sphingomonadales</taxon>
        <taxon>Sphingomonadaceae</taxon>
        <taxon>Sphingomonas</taxon>
    </lineage>
</organism>
<keyword evidence="6 8" id="KW-1133">Transmembrane helix</keyword>
<comment type="similarity">
    <text evidence="2">Belongs to the CorA metal ion transporter (MIT) (TC 1.A.35) family.</text>
</comment>
<dbReference type="EMBL" id="JBDIME010000008">
    <property type="protein sequence ID" value="MEN2790311.1"/>
    <property type="molecule type" value="Genomic_DNA"/>
</dbReference>
<sequence>MGKIASDARLAVQPVQSRLVNLDLPNRMAHEVPVTIRAYLYDAAGHDREVSIDEVDAGSMTDQTLLWIDLEDVGEEERKRVAELLAIELPSSLACVADPGEPRLQNFGAFLSIRLSLPRTNELSAENDQPRLADSNDTTLFLISSRWLVTAHAGKAPLLEQFRDKDRAETMIGALSPASLAAALFDWHLGLFFEAASAIAIDVDALDERVLRDRANKSLLGRIVMLRRKTSRLRIALVGNRAVFYGLSRPDCSIVSQSDAAEHYMMLVARFERGLDEIERVRDLINGSFDLFTSRSGLQTNALIKALTIITAILGYVGAVAGVFGMNLKSSLFEGGDGELEMIVGFIAVTTILALVVARVRKWI</sequence>
<evidence type="ECO:0000256" key="8">
    <source>
        <dbReference type="SAM" id="Phobius"/>
    </source>
</evidence>
<name>A0ABU9Y3E4_9SPHN</name>
<dbReference type="PANTHER" id="PTHR46494:SF1">
    <property type="entry name" value="CORA FAMILY METAL ION TRANSPORTER (EUROFUNG)"/>
    <property type="match status" value="1"/>
</dbReference>
<dbReference type="SUPFAM" id="SSF143865">
    <property type="entry name" value="CorA soluble domain-like"/>
    <property type="match status" value="1"/>
</dbReference>
<evidence type="ECO:0000256" key="6">
    <source>
        <dbReference type="ARBA" id="ARBA00022989"/>
    </source>
</evidence>
<dbReference type="InterPro" id="IPR045863">
    <property type="entry name" value="CorA_TM1_TM2"/>
</dbReference>
<reference evidence="9 10" key="1">
    <citation type="submission" date="2024-05" db="EMBL/GenBank/DDBJ databases">
        <authorList>
            <person name="Liu Q."/>
            <person name="Xin Y.-H."/>
        </authorList>
    </citation>
    <scope>NUCLEOTIDE SEQUENCE [LARGE SCALE GENOMIC DNA]</scope>
    <source>
        <strain evidence="9 10">CGMCC 1.10181</strain>
    </source>
</reference>
<dbReference type="Gene3D" id="1.20.58.340">
    <property type="entry name" value="Magnesium transport protein CorA, transmembrane region"/>
    <property type="match status" value="2"/>
</dbReference>
<dbReference type="Proteomes" id="UP001419910">
    <property type="component" value="Unassembled WGS sequence"/>
</dbReference>
<dbReference type="Pfam" id="PF01544">
    <property type="entry name" value="CorA"/>
    <property type="match status" value="1"/>
</dbReference>
<proteinExistence type="inferred from homology"/>
<dbReference type="InterPro" id="IPR045861">
    <property type="entry name" value="CorA_cytoplasmic_dom"/>
</dbReference>
<dbReference type="Gene3D" id="3.30.460.20">
    <property type="entry name" value="CorA soluble domain-like"/>
    <property type="match status" value="1"/>
</dbReference>
<keyword evidence="5 8" id="KW-0812">Transmembrane</keyword>
<feature type="transmembrane region" description="Helical" evidence="8">
    <location>
        <begin position="302"/>
        <end position="328"/>
    </location>
</feature>
<comment type="subcellular location">
    <subcellularLocation>
        <location evidence="1">Cell membrane</location>
        <topology evidence="1">Multi-pass membrane protein</topology>
    </subcellularLocation>
</comment>
<keyword evidence="10" id="KW-1185">Reference proteome</keyword>
<dbReference type="InterPro" id="IPR002523">
    <property type="entry name" value="MgTranspt_CorA/ZnTranspt_ZntB"/>
</dbReference>
<dbReference type="PANTHER" id="PTHR46494">
    <property type="entry name" value="CORA FAMILY METAL ION TRANSPORTER (EUROFUNG)"/>
    <property type="match status" value="1"/>
</dbReference>